<comment type="caution">
    <text evidence="2">The sequence shown here is derived from an EMBL/GenBank/DDBJ whole genome shotgun (WGS) entry which is preliminary data.</text>
</comment>
<dbReference type="Proteomes" id="UP000187406">
    <property type="component" value="Unassembled WGS sequence"/>
</dbReference>
<dbReference type="InterPro" id="IPR044730">
    <property type="entry name" value="RNase_H-like_dom_plant"/>
</dbReference>
<feature type="domain" description="RNase H type-1" evidence="1">
    <location>
        <begin position="8"/>
        <end position="107"/>
    </location>
</feature>
<dbReference type="EMBL" id="BDDD01007936">
    <property type="protein sequence ID" value="GAV91736.1"/>
    <property type="molecule type" value="Genomic_DNA"/>
</dbReference>
<dbReference type="Pfam" id="PF13456">
    <property type="entry name" value="RVT_3"/>
    <property type="match status" value="1"/>
</dbReference>
<dbReference type="AlphaFoldDB" id="A0A1Q3DGU3"/>
<evidence type="ECO:0000313" key="2">
    <source>
        <dbReference type="EMBL" id="GAV91736.1"/>
    </source>
</evidence>
<dbReference type="CDD" id="cd06222">
    <property type="entry name" value="RNase_H_like"/>
    <property type="match status" value="1"/>
</dbReference>
<gene>
    <name evidence="2" type="ORF">CFOL_v3_35126</name>
</gene>
<evidence type="ECO:0000313" key="3">
    <source>
        <dbReference type="Proteomes" id="UP000187406"/>
    </source>
</evidence>
<dbReference type="PANTHER" id="PTHR47074:SF11">
    <property type="entry name" value="REVERSE TRANSCRIPTASE-LIKE PROTEIN"/>
    <property type="match status" value="1"/>
</dbReference>
<dbReference type="InParanoid" id="A0A1Q3DGU3"/>
<sequence length="107" mass="11474">MPGKVRLNCDGAVCSDGACSGLRWLFRDLNGLILAVGSRCVSPQYDLATIEALSILHGMLCGKHVGLNKLVVESDAGVIVEVINSSSMCEAIYGNFIEDIKDLIKDF</sequence>
<accession>A0A1Q3DGU3</accession>
<dbReference type="InterPro" id="IPR002156">
    <property type="entry name" value="RNaseH_domain"/>
</dbReference>
<dbReference type="GO" id="GO:0003676">
    <property type="term" value="F:nucleic acid binding"/>
    <property type="evidence" value="ECO:0007669"/>
    <property type="project" value="InterPro"/>
</dbReference>
<protein>
    <submittedName>
        <fullName evidence="2">RVT_3 domain-containing protein</fullName>
    </submittedName>
</protein>
<reference evidence="3" key="1">
    <citation type="submission" date="2016-04" db="EMBL/GenBank/DDBJ databases">
        <title>Cephalotus genome sequencing.</title>
        <authorList>
            <person name="Fukushima K."/>
            <person name="Hasebe M."/>
            <person name="Fang X."/>
        </authorList>
    </citation>
    <scope>NUCLEOTIDE SEQUENCE [LARGE SCALE GENOMIC DNA]</scope>
    <source>
        <strain evidence="3">cv. St1</strain>
    </source>
</reference>
<dbReference type="InterPro" id="IPR052929">
    <property type="entry name" value="RNase_H-like_EbsB-rel"/>
</dbReference>
<evidence type="ECO:0000259" key="1">
    <source>
        <dbReference type="Pfam" id="PF13456"/>
    </source>
</evidence>
<dbReference type="InterPro" id="IPR036397">
    <property type="entry name" value="RNaseH_sf"/>
</dbReference>
<organism evidence="2 3">
    <name type="scientific">Cephalotus follicularis</name>
    <name type="common">Albany pitcher plant</name>
    <dbReference type="NCBI Taxonomy" id="3775"/>
    <lineage>
        <taxon>Eukaryota</taxon>
        <taxon>Viridiplantae</taxon>
        <taxon>Streptophyta</taxon>
        <taxon>Embryophyta</taxon>
        <taxon>Tracheophyta</taxon>
        <taxon>Spermatophyta</taxon>
        <taxon>Magnoliopsida</taxon>
        <taxon>eudicotyledons</taxon>
        <taxon>Gunneridae</taxon>
        <taxon>Pentapetalae</taxon>
        <taxon>rosids</taxon>
        <taxon>fabids</taxon>
        <taxon>Oxalidales</taxon>
        <taxon>Cephalotaceae</taxon>
        <taxon>Cephalotus</taxon>
    </lineage>
</organism>
<dbReference type="PANTHER" id="PTHR47074">
    <property type="entry name" value="BNAC02G40300D PROTEIN"/>
    <property type="match status" value="1"/>
</dbReference>
<proteinExistence type="predicted"/>
<dbReference type="GO" id="GO:0004523">
    <property type="term" value="F:RNA-DNA hybrid ribonuclease activity"/>
    <property type="evidence" value="ECO:0007669"/>
    <property type="project" value="InterPro"/>
</dbReference>
<keyword evidence="3" id="KW-1185">Reference proteome</keyword>
<name>A0A1Q3DGU3_CEPFO</name>
<dbReference type="Gene3D" id="3.30.420.10">
    <property type="entry name" value="Ribonuclease H-like superfamily/Ribonuclease H"/>
    <property type="match status" value="1"/>
</dbReference>
<dbReference type="OrthoDB" id="1749524at2759"/>